<dbReference type="Pfam" id="PF13589">
    <property type="entry name" value="HATPase_c_3"/>
    <property type="match status" value="1"/>
</dbReference>
<sequence>MNAKITNAPRPRHQGLKMAATNISGATEISDEGIKKHFKSIDPYRAIFELVWNGFDAKANRVRVSTEENPLDGTSEVTVLDDGEGIDFQNIKNNFGRFNESDKKEDAAQRGSHGRGRLAFHRLAHEARWYTKSVVGEAIITVTSDNVKWYEAQALDADQHHNRIPDGNTGTLVELQRIFENLPERAVLRQLFSNEFGWFLALNQDKELIINNEAVSVPRHEICEDTCHVGNALFKTKVIRWEEKPSSEKSYTYLLNSSGRTVYRHLSTLNNKPNFFTSVYVQSEWADNFAERSNLFQGAANTPESEEWRSLVKRLAILTRQVYDDFLRKYVDAEIARYEDEGVFPSYTDLPRDYAAWRLGNTKTIVRSIYTADPAVFNSLNKKQKKILVRLLDRLSVSNENESLLDVLNGVLELDQTSVDALASQLKQTTLENIVSTIELLQRRQKAVYELRELMTVHYADVRETPDLQKIIENNTWLFGAQYEILGAEEATFTRVAKGLRDSLHGVGAVDQKDLEGDATIDGANRQPDLFLARKFMATDSFGKRYYRCVVVEIKRPSISLNVKHLRQIEDYAAIIKRHAEFTSEHTYFELILVGRKISDADTEIESRLRNQLHRGETGLVAEDERMKRYVLNWYTLLEGFELTNGALLERLKLQRDNLSSNSRDQLVNSLQS</sequence>
<dbReference type="RefSeq" id="WP_377319718.1">
    <property type="nucleotide sequence ID" value="NZ_JBHSNF010000002.1"/>
</dbReference>
<dbReference type="SUPFAM" id="SSF55874">
    <property type="entry name" value="ATPase domain of HSP90 chaperone/DNA topoisomerase II/histidine kinase"/>
    <property type="match status" value="1"/>
</dbReference>
<accession>A0ABW0QND8</accession>
<keyword evidence="1" id="KW-0547">Nucleotide-binding</keyword>
<gene>
    <name evidence="1" type="ORF">ACFPPA_10515</name>
</gene>
<organism evidence="1 2">
    <name type="scientific">Rhodanobacter ginsengisoli</name>
    <dbReference type="NCBI Taxonomy" id="418646"/>
    <lineage>
        <taxon>Bacteria</taxon>
        <taxon>Pseudomonadati</taxon>
        <taxon>Pseudomonadota</taxon>
        <taxon>Gammaproteobacteria</taxon>
        <taxon>Lysobacterales</taxon>
        <taxon>Rhodanobacteraceae</taxon>
        <taxon>Rhodanobacter</taxon>
    </lineage>
</organism>
<keyword evidence="1" id="KW-0067">ATP-binding</keyword>
<reference evidence="2" key="1">
    <citation type="journal article" date="2019" name="Int. J. Syst. Evol. Microbiol.">
        <title>The Global Catalogue of Microorganisms (GCM) 10K type strain sequencing project: providing services to taxonomists for standard genome sequencing and annotation.</title>
        <authorList>
            <consortium name="The Broad Institute Genomics Platform"/>
            <consortium name="The Broad Institute Genome Sequencing Center for Infectious Disease"/>
            <person name="Wu L."/>
            <person name="Ma J."/>
        </authorList>
    </citation>
    <scope>NUCLEOTIDE SEQUENCE [LARGE SCALE GENOMIC DNA]</scope>
    <source>
        <strain evidence="2">CGMCC 1.16619</strain>
    </source>
</reference>
<name>A0ABW0QND8_9GAMM</name>
<dbReference type="Proteomes" id="UP001596114">
    <property type="component" value="Unassembled WGS sequence"/>
</dbReference>
<keyword evidence="2" id="KW-1185">Reference proteome</keyword>
<evidence type="ECO:0000313" key="1">
    <source>
        <dbReference type="EMBL" id="MFC5526175.1"/>
    </source>
</evidence>
<protein>
    <submittedName>
        <fullName evidence="1">ATP-binding protein</fullName>
    </submittedName>
</protein>
<dbReference type="GO" id="GO:0005524">
    <property type="term" value="F:ATP binding"/>
    <property type="evidence" value="ECO:0007669"/>
    <property type="project" value="UniProtKB-KW"/>
</dbReference>
<proteinExistence type="predicted"/>
<dbReference type="Gene3D" id="3.30.565.10">
    <property type="entry name" value="Histidine kinase-like ATPase, C-terminal domain"/>
    <property type="match status" value="1"/>
</dbReference>
<evidence type="ECO:0000313" key="2">
    <source>
        <dbReference type="Proteomes" id="UP001596114"/>
    </source>
</evidence>
<dbReference type="InterPro" id="IPR036890">
    <property type="entry name" value="HATPase_C_sf"/>
</dbReference>
<dbReference type="EMBL" id="JBHSNF010000002">
    <property type="protein sequence ID" value="MFC5526175.1"/>
    <property type="molecule type" value="Genomic_DNA"/>
</dbReference>
<comment type="caution">
    <text evidence="1">The sequence shown here is derived from an EMBL/GenBank/DDBJ whole genome shotgun (WGS) entry which is preliminary data.</text>
</comment>